<dbReference type="EMBL" id="CAJVPM010005813">
    <property type="protein sequence ID" value="CAG8528310.1"/>
    <property type="molecule type" value="Genomic_DNA"/>
</dbReference>
<proteinExistence type="predicted"/>
<sequence>MKKNSRAYGDIFTIKNILDAAGVDLNNISDAPSANQTAGETIRSAGIVIVIVIEYKNVPFKKASIVLLTIHLPL</sequence>
<name>A0ACA9LGL6_9GLOM</name>
<comment type="caution">
    <text evidence="1">The sequence shown here is derived from an EMBL/GenBank/DDBJ whole genome shotgun (WGS) entry which is preliminary data.</text>
</comment>
<organism evidence="1 2">
    <name type="scientific">Scutellospora calospora</name>
    <dbReference type="NCBI Taxonomy" id="85575"/>
    <lineage>
        <taxon>Eukaryota</taxon>
        <taxon>Fungi</taxon>
        <taxon>Fungi incertae sedis</taxon>
        <taxon>Mucoromycota</taxon>
        <taxon>Glomeromycotina</taxon>
        <taxon>Glomeromycetes</taxon>
        <taxon>Diversisporales</taxon>
        <taxon>Gigasporaceae</taxon>
        <taxon>Scutellospora</taxon>
    </lineage>
</organism>
<reference evidence="1" key="1">
    <citation type="submission" date="2021-06" db="EMBL/GenBank/DDBJ databases">
        <authorList>
            <person name="Kallberg Y."/>
            <person name="Tangrot J."/>
            <person name="Rosling A."/>
        </authorList>
    </citation>
    <scope>NUCLEOTIDE SEQUENCE</scope>
    <source>
        <strain evidence="1">AU212A</strain>
    </source>
</reference>
<keyword evidence="2" id="KW-1185">Reference proteome</keyword>
<gene>
    <name evidence="1" type="ORF">SCALOS_LOCUS4349</name>
</gene>
<dbReference type="Proteomes" id="UP000789860">
    <property type="component" value="Unassembled WGS sequence"/>
</dbReference>
<evidence type="ECO:0000313" key="1">
    <source>
        <dbReference type="EMBL" id="CAG8528310.1"/>
    </source>
</evidence>
<accession>A0ACA9LGL6</accession>
<protein>
    <submittedName>
        <fullName evidence="1">1648_t:CDS:1</fullName>
    </submittedName>
</protein>
<evidence type="ECO:0000313" key="2">
    <source>
        <dbReference type="Proteomes" id="UP000789860"/>
    </source>
</evidence>